<reference evidence="5" key="2">
    <citation type="journal article" date="2017" name="J. Anim. Genet.">
        <title>Multiple reference genome sequences of hot pepper reveal the massive evolution of plant disease resistance genes by retroduplication.</title>
        <authorList>
            <person name="Kim S."/>
            <person name="Park J."/>
            <person name="Yeom S.-I."/>
            <person name="Kim Y.-M."/>
            <person name="Seo E."/>
            <person name="Kim K.-T."/>
            <person name="Kim M.-S."/>
            <person name="Lee J.M."/>
            <person name="Cheong K."/>
            <person name="Shin H.-S."/>
            <person name="Kim S.-B."/>
            <person name="Han K."/>
            <person name="Lee J."/>
            <person name="Park M."/>
            <person name="Lee H.-A."/>
            <person name="Lee H.-Y."/>
            <person name="Lee Y."/>
            <person name="Oh S."/>
            <person name="Lee J.H."/>
            <person name="Choi E."/>
            <person name="Choi E."/>
            <person name="Lee S.E."/>
            <person name="Jeon J."/>
            <person name="Kim H."/>
            <person name="Choi G."/>
            <person name="Song H."/>
            <person name="Lee J."/>
            <person name="Lee S.-C."/>
            <person name="Kwon J.-K."/>
            <person name="Lee H.-Y."/>
            <person name="Koo N."/>
            <person name="Hong Y."/>
            <person name="Kim R.W."/>
            <person name="Kang W.-H."/>
            <person name="Huh J.H."/>
            <person name="Kang B.-C."/>
            <person name="Yang T.-J."/>
            <person name="Lee Y.-H."/>
            <person name="Bennetzen J.L."/>
            <person name="Choi D."/>
        </authorList>
    </citation>
    <scope>NUCLEOTIDE SEQUENCE [LARGE SCALE GENOMIC DNA]</scope>
    <source>
        <strain evidence="5">cv. PBC81</strain>
    </source>
</reference>
<dbReference type="PANTHER" id="PTHR47186">
    <property type="entry name" value="LEUCINE-RICH REPEAT-CONTAINING PROTEIN 57"/>
    <property type="match status" value="1"/>
</dbReference>
<keyword evidence="5" id="KW-1185">Reference proteome</keyword>
<dbReference type="InterPro" id="IPR055414">
    <property type="entry name" value="LRR_R13L4/SHOC2-like"/>
</dbReference>
<reference evidence="4 5" key="1">
    <citation type="journal article" date="2017" name="Genome Biol.">
        <title>New reference genome sequences of hot pepper reveal the massive evolution of plant disease-resistance genes by retroduplication.</title>
        <authorList>
            <person name="Kim S."/>
            <person name="Park J."/>
            <person name="Yeom S.I."/>
            <person name="Kim Y.M."/>
            <person name="Seo E."/>
            <person name="Kim K.T."/>
            <person name="Kim M.S."/>
            <person name="Lee J.M."/>
            <person name="Cheong K."/>
            <person name="Shin H.S."/>
            <person name="Kim S.B."/>
            <person name="Han K."/>
            <person name="Lee J."/>
            <person name="Park M."/>
            <person name="Lee H.A."/>
            <person name="Lee H.Y."/>
            <person name="Lee Y."/>
            <person name="Oh S."/>
            <person name="Lee J.H."/>
            <person name="Choi E."/>
            <person name="Choi E."/>
            <person name="Lee S.E."/>
            <person name="Jeon J."/>
            <person name="Kim H."/>
            <person name="Choi G."/>
            <person name="Song H."/>
            <person name="Lee J."/>
            <person name="Lee S.C."/>
            <person name="Kwon J.K."/>
            <person name="Lee H.Y."/>
            <person name="Koo N."/>
            <person name="Hong Y."/>
            <person name="Kim R.W."/>
            <person name="Kang W.H."/>
            <person name="Huh J.H."/>
            <person name="Kang B.C."/>
            <person name="Yang T.J."/>
            <person name="Lee Y.H."/>
            <person name="Bennetzen J.L."/>
            <person name="Choi D."/>
        </authorList>
    </citation>
    <scope>NUCLEOTIDE SEQUENCE [LARGE SCALE GENOMIC DNA]</scope>
    <source>
        <strain evidence="5">cv. PBC81</strain>
    </source>
</reference>
<dbReference type="AlphaFoldDB" id="A0A2G2VBL2"/>
<dbReference type="SUPFAM" id="SSF52047">
    <property type="entry name" value="RNI-like"/>
    <property type="match status" value="1"/>
</dbReference>
<proteinExistence type="predicted"/>
<dbReference type="OrthoDB" id="1429443at2759"/>
<dbReference type="Pfam" id="PF23598">
    <property type="entry name" value="LRR_14"/>
    <property type="match status" value="1"/>
</dbReference>
<feature type="domain" description="Disease resistance R13L4/SHOC-2-like LRR" evidence="3">
    <location>
        <begin position="69"/>
        <end position="154"/>
    </location>
</feature>
<keyword evidence="1" id="KW-0677">Repeat</keyword>
<sequence>MHDLIHNLVKEAADRDFFSITKTENTEVVPEQTLYASGLFKIDGSSAFPNSFYRKHMKLRAFIFLNQSSINVLSNSTLERMISSFSHLRLLHLGYLKIEFLCQSLGGLKHLRYLCISSWSISTLPNSITKLHNLQVLKLDDCRKLKNLPRDIWRFVHDYQTDRGVSGLHGSRCSSWPGPRSGRDSISGQASDKLNELKALN</sequence>
<comment type="caution">
    <text evidence="4">The sequence shown here is derived from an EMBL/GenBank/DDBJ whole genome shotgun (WGS) entry which is preliminary data.</text>
</comment>
<evidence type="ECO:0000313" key="5">
    <source>
        <dbReference type="Proteomes" id="UP000224567"/>
    </source>
</evidence>
<dbReference type="PANTHER" id="PTHR47186:SF13">
    <property type="entry name" value="DISEASE RESISTANCE PROTEIN RGA3"/>
    <property type="match status" value="1"/>
</dbReference>
<dbReference type="EMBL" id="MLFT02000037">
    <property type="protein sequence ID" value="PHT30367.1"/>
    <property type="molecule type" value="Genomic_DNA"/>
</dbReference>
<protein>
    <recommendedName>
        <fullName evidence="3">Disease resistance R13L4/SHOC-2-like LRR domain-containing protein</fullName>
    </recommendedName>
</protein>
<dbReference type="STRING" id="33114.A0A2G2VBL2"/>
<feature type="region of interest" description="Disordered" evidence="2">
    <location>
        <begin position="166"/>
        <end position="188"/>
    </location>
</feature>
<dbReference type="Gene3D" id="3.80.10.10">
    <property type="entry name" value="Ribonuclease Inhibitor"/>
    <property type="match status" value="1"/>
</dbReference>
<accession>A0A2G2VBL2</accession>
<evidence type="ECO:0000256" key="2">
    <source>
        <dbReference type="SAM" id="MobiDB-lite"/>
    </source>
</evidence>
<gene>
    <name evidence="4" type="ORF">CQW23_30031</name>
</gene>
<evidence type="ECO:0000259" key="3">
    <source>
        <dbReference type="Pfam" id="PF23598"/>
    </source>
</evidence>
<evidence type="ECO:0000256" key="1">
    <source>
        <dbReference type="ARBA" id="ARBA00022737"/>
    </source>
</evidence>
<organism evidence="4 5">
    <name type="scientific">Capsicum baccatum</name>
    <name type="common">Peruvian pepper</name>
    <dbReference type="NCBI Taxonomy" id="33114"/>
    <lineage>
        <taxon>Eukaryota</taxon>
        <taxon>Viridiplantae</taxon>
        <taxon>Streptophyta</taxon>
        <taxon>Embryophyta</taxon>
        <taxon>Tracheophyta</taxon>
        <taxon>Spermatophyta</taxon>
        <taxon>Magnoliopsida</taxon>
        <taxon>eudicotyledons</taxon>
        <taxon>Gunneridae</taxon>
        <taxon>Pentapetalae</taxon>
        <taxon>asterids</taxon>
        <taxon>lamiids</taxon>
        <taxon>Solanales</taxon>
        <taxon>Solanaceae</taxon>
        <taxon>Solanoideae</taxon>
        <taxon>Capsiceae</taxon>
        <taxon>Capsicum</taxon>
    </lineage>
</organism>
<name>A0A2G2VBL2_CAPBA</name>
<dbReference type="Proteomes" id="UP000224567">
    <property type="component" value="Unassembled WGS sequence"/>
</dbReference>
<evidence type="ECO:0000313" key="4">
    <source>
        <dbReference type="EMBL" id="PHT30367.1"/>
    </source>
</evidence>
<dbReference type="InterPro" id="IPR032675">
    <property type="entry name" value="LRR_dom_sf"/>
</dbReference>